<evidence type="ECO:0000256" key="2">
    <source>
        <dbReference type="ARBA" id="ARBA00022475"/>
    </source>
</evidence>
<dbReference type="OrthoDB" id="9799631at2"/>
<keyword evidence="10" id="KW-0813">Transport</keyword>
<dbReference type="GO" id="GO:0005886">
    <property type="term" value="C:plasma membrane"/>
    <property type="evidence" value="ECO:0007669"/>
    <property type="project" value="UniProtKB-SubCell"/>
</dbReference>
<dbReference type="EMBL" id="AYZM01000141">
    <property type="protein sequence ID" value="KRN18974.1"/>
    <property type="molecule type" value="Genomic_DNA"/>
</dbReference>
<evidence type="ECO:0000256" key="6">
    <source>
        <dbReference type="ARBA" id="ARBA00023303"/>
    </source>
</evidence>
<evidence type="ECO:0000256" key="4">
    <source>
        <dbReference type="ARBA" id="ARBA00022989"/>
    </source>
</evidence>
<evidence type="ECO:0000256" key="7">
    <source>
        <dbReference type="ARBA" id="ARBA00035120"/>
    </source>
</evidence>
<keyword evidence="10" id="KW-0915">Sodium</keyword>
<reference evidence="11 12" key="1">
    <citation type="journal article" date="2015" name="Genome Announc.">
        <title>Expanding the biotechnology potential of lactobacilli through comparative genomics of 213 strains and associated genera.</title>
        <authorList>
            <person name="Sun Z."/>
            <person name="Harris H.M."/>
            <person name="McCann A."/>
            <person name="Guo C."/>
            <person name="Argimon S."/>
            <person name="Zhang W."/>
            <person name="Yang X."/>
            <person name="Jeffery I.B."/>
            <person name="Cooney J.C."/>
            <person name="Kagawa T.F."/>
            <person name="Liu W."/>
            <person name="Song Y."/>
            <person name="Salvetti E."/>
            <person name="Wrobel A."/>
            <person name="Rasinkangas P."/>
            <person name="Parkhill J."/>
            <person name="Rea M.C."/>
            <person name="O'Sullivan O."/>
            <person name="Ritari J."/>
            <person name="Douillard F.P."/>
            <person name="Paul Ross R."/>
            <person name="Yang R."/>
            <person name="Briner A.E."/>
            <person name="Felis G.E."/>
            <person name="de Vos W.M."/>
            <person name="Barrangou R."/>
            <person name="Klaenhammer T.R."/>
            <person name="Caufield P.W."/>
            <person name="Cui Y."/>
            <person name="Zhang H."/>
            <person name="O'Toole P.W."/>
        </authorList>
    </citation>
    <scope>NUCLEOTIDE SEQUENCE [LARGE SCALE GENOMIC DNA]</scope>
    <source>
        <strain evidence="11 12">DSM 23365</strain>
    </source>
</reference>
<feature type="binding site" evidence="10">
    <location>
        <position position="75"/>
    </location>
    <ligand>
        <name>Na(+)</name>
        <dbReference type="ChEBI" id="CHEBI:29101"/>
        <note>structural</note>
    </ligand>
</feature>
<dbReference type="Pfam" id="PF02537">
    <property type="entry name" value="CRCB"/>
    <property type="match status" value="1"/>
</dbReference>
<keyword evidence="6 10" id="KW-0407">Ion channel</keyword>
<feature type="transmembrane region" description="Helical" evidence="10">
    <location>
        <begin position="29"/>
        <end position="49"/>
    </location>
</feature>
<keyword evidence="4 10" id="KW-1133">Transmembrane helix</keyword>
<evidence type="ECO:0000313" key="12">
    <source>
        <dbReference type="Proteomes" id="UP000051442"/>
    </source>
</evidence>
<evidence type="ECO:0000313" key="11">
    <source>
        <dbReference type="EMBL" id="KRN18974.1"/>
    </source>
</evidence>
<dbReference type="RefSeq" id="WP_054737027.1">
    <property type="nucleotide sequence ID" value="NZ_AYZM01000141.1"/>
</dbReference>
<feature type="transmembrane region" description="Helical" evidence="10">
    <location>
        <begin position="61"/>
        <end position="82"/>
    </location>
</feature>
<dbReference type="GO" id="GO:0046872">
    <property type="term" value="F:metal ion binding"/>
    <property type="evidence" value="ECO:0007669"/>
    <property type="project" value="UniProtKB-KW"/>
</dbReference>
<dbReference type="HAMAP" id="MF_00454">
    <property type="entry name" value="FluC"/>
    <property type="match status" value="1"/>
</dbReference>
<accession>A0A0R2ERQ9</accession>
<keyword evidence="3 10" id="KW-0812">Transmembrane</keyword>
<comment type="activity regulation">
    <text evidence="10">Na(+) is not transported, but it plays an essential structural role and its presence is essential for fluoride channel function.</text>
</comment>
<organism evidence="11 12">
    <name type="scientific">Secundilactobacillus similis DSM 23365 = JCM 2765</name>
    <dbReference type="NCBI Taxonomy" id="1423804"/>
    <lineage>
        <taxon>Bacteria</taxon>
        <taxon>Bacillati</taxon>
        <taxon>Bacillota</taxon>
        <taxon>Bacilli</taxon>
        <taxon>Lactobacillales</taxon>
        <taxon>Lactobacillaceae</taxon>
        <taxon>Secundilactobacillus</taxon>
    </lineage>
</organism>
<dbReference type="GO" id="GO:0062054">
    <property type="term" value="F:fluoride channel activity"/>
    <property type="evidence" value="ECO:0007669"/>
    <property type="project" value="UniProtKB-UniRule"/>
</dbReference>
<proteinExistence type="inferred from homology"/>
<dbReference type="STRING" id="1423804.FD14_GL001769"/>
<dbReference type="InterPro" id="IPR003691">
    <property type="entry name" value="FluC"/>
</dbReference>
<feature type="transmembrane region" description="Helical" evidence="10">
    <location>
        <begin position="94"/>
        <end position="113"/>
    </location>
</feature>
<keyword evidence="2 10" id="KW-1003">Cell membrane</keyword>
<keyword evidence="5 10" id="KW-0472">Membrane</keyword>
<comment type="function">
    <text evidence="9 10">Fluoride-specific ion channel. Important for reducing fluoride concentration in the cell, thus reducing its toxicity.</text>
</comment>
<name>A0A0R2ERQ9_9LACO</name>
<sequence>MLKRIIAIFGFGFLGSAIRLGLTTLLGTHHYLTIFCINVLGSLLLALITQALPRLLPISPAILSGLSVGLIGSFTTFSTFSVDTVTLMQQAGGLLAGLYFAGSLFCGCLAALWGRQLSHKWVEGRRFQ</sequence>
<keyword evidence="12" id="KW-1185">Reference proteome</keyword>
<comment type="similarity">
    <text evidence="7 10">Belongs to the fluoride channel Fluc/FEX (TC 1.A.43) family.</text>
</comment>
<dbReference type="GO" id="GO:0140114">
    <property type="term" value="P:cellular detoxification of fluoride"/>
    <property type="evidence" value="ECO:0007669"/>
    <property type="project" value="UniProtKB-UniRule"/>
</dbReference>
<comment type="caution">
    <text evidence="11">The sequence shown here is derived from an EMBL/GenBank/DDBJ whole genome shotgun (WGS) entry which is preliminary data.</text>
</comment>
<evidence type="ECO:0000256" key="8">
    <source>
        <dbReference type="ARBA" id="ARBA00035585"/>
    </source>
</evidence>
<evidence type="ECO:0000256" key="9">
    <source>
        <dbReference type="ARBA" id="ARBA00049940"/>
    </source>
</evidence>
<dbReference type="AlphaFoldDB" id="A0A0R2ERQ9"/>
<feature type="binding site" evidence="10">
    <location>
        <position position="72"/>
    </location>
    <ligand>
        <name>Na(+)</name>
        <dbReference type="ChEBI" id="CHEBI:29101"/>
        <note>structural</note>
    </ligand>
</feature>
<protein>
    <recommendedName>
        <fullName evidence="10">Fluoride-specific ion channel FluC</fullName>
    </recommendedName>
</protein>
<evidence type="ECO:0000256" key="10">
    <source>
        <dbReference type="HAMAP-Rule" id="MF_00454"/>
    </source>
</evidence>
<dbReference type="Proteomes" id="UP000051442">
    <property type="component" value="Unassembled WGS sequence"/>
</dbReference>
<keyword evidence="10" id="KW-0406">Ion transport</keyword>
<keyword evidence="10" id="KW-0479">Metal-binding</keyword>
<dbReference type="PATRIC" id="fig|1423804.4.peg.1917"/>
<comment type="catalytic activity">
    <reaction evidence="8">
        <text>fluoride(in) = fluoride(out)</text>
        <dbReference type="Rhea" id="RHEA:76159"/>
        <dbReference type="ChEBI" id="CHEBI:17051"/>
    </reaction>
    <physiologicalReaction direction="left-to-right" evidence="8">
        <dbReference type="Rhea" id="RHEA:76160"/>
    </physiologicalReaction>
</comment>
<gene>
    <name evidence="10" type="primary">fluC</name>
    <name evidence="10" type="synonym">crcB</name>
    <name evidence="11" type="ORF">FD14_GL001769</name>
</gene>
<evidence type="ECO:0000256" key="1">
    <source>
        <dbReference type="ARBA" id="ARBA00004651"/>
    </source>
</evidence>
<evidence type="ECO:0000256" key="3">
    <source>
        <dbReference type="ARBA" id="ARBA00022692"/>
    </source>
</evidence>
<evidence type="ECO:0000256" key="5">
    <source>
        <dbReference type="ARBA" id="ARBA00023136"/>
    </source>
</evidence>
<comment type="subcellular location">
    <subcellularLocation>
        <location evidence="1 10">Cell membrane</location>
        <topology evidence="1 10">Multi-pass membrane protein</topology>
    </subcellularLocation>
</comment>